<dbReference type="Proteomes" id="UP001215151">
    <property type="component" value="Unassembled WGS sequence"/>
</dbReference>
<reference evidence="2" key="1">
    <citation type="submission" date="2022-11" db="EMBL/GenBank/DDBJ databases">
        <title>Genome Sequence of Cubamyces cubensis.</title>
        <authorList>
            <person name="Buettner E."/>
        </authorList>
    </citation>
    <scope>NUCLEOTIDE SEQUENCE</scope>
    <source>
        <strain evidence="2">MPL-01</strain>
    </source>
</reference>
<comment type="caution">
    <text evidence="2">The sequence shown here is derived from an EMBL/GenBank/DDBJ whole genome shotgun (WGS) entry which is preliminary data.</text>
</comment>
<accession>A0AAD7X9F7</accession>
<feature type="compositionally biased region" description="Basic residues" evidence="1">
    <location>
        <begin position="22"/>
        <end position="33"/>
    </location>
</feature>
<feature type="compositionally biased region" description="Basic and acidic residues" evidence="1">
    <location>
        <begin position="34"/>
        <end position="48"/>
    </location>
</feature>
<dbReference type="AlphaFoldDB" id="A0AAD7X9F7"/>
<name>A0AAD7X9F7_9APHY</name>
<organism evidence="2 3">
    <name type="scientific">Trametes cubensis</name>
    <dbReference type="NCBI Taxonomy" id="1111947"/>
    <lineage>
        <taxon>Eukaryota</taxon>
        <taxon>Fungi</taxon>
        <taxon>Dikarya</taxon>
        <taxon>Basidiomycota</taxon>
        <taxon>Agaricomycotina</taxon>
        <taxon>Agaricomycetes</taxon>
        <taxon>Polyporales</taxon>
        <taxon>Polyporaceae</taxon>
        <taxon>Trametes</taxon>
    </lineage>
</organism>
<proteinExistence type="predicted"/>
<gene>
    <name evidence="2" type="ORF">ONZ51_g5385</name>
</gene>
<dbReference type="EMBL" id="JAPEVG010000115">
    <property type="protein sequence ID" value="KAJ8482395.1"/>
    <property type="molecule type" value="Genomic_DNA"/>
</dbReference>
<feature type="compositionally biased region" description="Polar residues" evidence="1">
    <location>
        <begin position="1"/>
        <end position="14"/>
    </location>
</feature>
<protein>
    <submittedName>
        <fullName evidence="2">Uncharacterized protein</fullName>
    </submittedName>
</protein>
<sequence length="123" mass="13880">MRSTETVLVNQSPLPTEDDHAHRAHNIHQKTPVRHPEARRLAETKEGQDAVVKLDMKGEGDAKTTAKVRWQDMVDGKGGEKDGLYEWVCTIPAGRKVVLEAQWDVKGPSDTQWNEEIVHFRAS</sequence>
<evidence type="ECO:0000313" key="3">
    <source>
        <dbReference type="Proteomes" id="UP001215151"/>
    </source>
</evidence>
<evidence type="ECO:0000256" key="1">
    <source>
        <dbReference type="SAM" id="MobiDB-lite"/>
    </source>
</evidence>
<keyword evidence="3" id="KW-1185">Reference proteome</keyword>
<evidence type="ECO:0000313" key="2">
    <source>
        <dbReference type="EMBL" id="KAJ8482395.1"/>
    </source>
</evidence>
<feature type="region of interest" description="Disordered" evidence="1">
    <location>
        <begin position="1"/>
        <end position="48"/>
    </location>
</feature>